<sequence>MVHNKLFISILIGFIGAVKALPTEQWKAPFNDASKLAMLCTDNNHKFIYTDRMREAISHLLQSNRTSHICVKTTDPIPNTKYDGLIWLIQSIQSCNVVKEIKRGFKGEIFDVAFQQNMLKVAFAMVCQKTDDIGVYNLQFYADIFRILFEKKNEDRTVICLNVKEKYENMYGKCHVINRVNYTTYTMDYIMKICDGNSAYSMIKVVDFFRTFARSCDTPQHFYEEHKDTVYKSFGRALANDTTFMNSLSTHLKSAISAESILPHLMLKTRLLLQHFSIAAIKIYKRIQLHQRCSRIEKKNNIFDGEEEANETNYYTQVDPNEETSLVGNEECNMSESILYDDLMENMGGFQVIGSQAELGIYVELGLLICVVVNSIFLSILLFQTQSHLSTATILFIFNILFSNFLFVASFCVLFSDLVSTEPYGSITENTMSQNKSASYVIAETLQSHLFAPQEFLKHMIQETLFSLSQNGSLLGLTHLLVLVLVVINKSMSGKAIRLSKSCVIMVFAFVWIFLIITHVAFSTLQIDAISNLDSLLVGIKPTYRDSFFACSNPIRLKSEYLDIGESYIILTDSCRSGYS</sequence>
<protein>
    <submittedName>
        <fullName evidence="2">G_PROTEIN_RECEP_F1_2 domain-containing protein</fullName>
    </submittedName>
</protein>
<reference evidence="2" key="1">
    <citation type="submission" date="2016-11" db="UniProtKB">
        <authorList>
            <consortium name="WormBaseParasite"/>
        </authorList>
    </citation>
    <scope>IDENTIFICATION</scope>
    <source>
        <strain evidence="2">KR3021</strain>
    </source>
</reference>
<evidence type="ECO:0000313" key="1">
    <source>
        <dbReference type="Proteomes" id="UP000095286"/>
    </source>
</evidence>
<evidence type="ECO:0000313" key="2">
    <source>
        <dbReference type="WBParaSite" id="RSKR_0000932800.1"/>
    </source>
</evidence>
<dbReference type="Proteomes" id="UP000095286">
    <property type="component" value="Unplaced"/>
</dbReference>
<name>A0AC35UAI0_9BILA</name>
<organism evidence="1 2">
    <name type="scientific">Rhabditophanes sp. KR3021</name>
    <dbReference type="NCBI Taxonomy" id="114890"/>
    <lineage>
        <taxon>Eukaryota</taxon>
        <taxon>Metazoa</taxon>
        <taxon>Ecdysozoa</taxon>
        <taxon>Nematoda</taxon>
        <taxon>Chromadorea</taxon>
        <taxon>Rhabditida</taxon>
        <taxon>Tylenchina</taxon>
        <taxon>Panagrolaimomorpha</taxon>
        <taxon>Strongyloidoidea</taxon>
        <taxon>Alloionematidae</taxon>
        <taxon>Rhabditophanes</taxon>
    </lineage>
</organism>
<proteinExistence type="predicted"/>
<accession>A0AC35UAI0</accession>
<dbReference type="WBParaSite" id="RSKR_0000932800.1">
    <property type="protein sequence ID" value="RSKR_0000932800.1"/>
    <property type="gene ID" value="RSKR_0000932800"/>
</dbReference>